<dbReference type="PANTHER" id="PTHR33077">
    <property type="entry name" value="PROTEIN TIFY 4A-RELATED-RELATED"/>
    <property type="match status" value="1"/>
</dbReference>
<accession>A0A2G9G4S1</accession>
<feature type="compositionally biased region" description="Polar residues" evidence="3">
    <location>
        <begin position="140"/>
        <end position="150"/>
    </location>
</feature>
<dbReference type="Pfam" id="PF06200">
    <property type="entry name" value="tify"/>
    <property type="match status" value="1"/>
</dbReference>
<gene>
    <name evidence="5" type="ORF">CDL12_27590</name>
</gene>
<dbReference type="GO" id="GO:0005634">
    <property type="term" value="C:nucleus"/>
    <property type="evidence" value="ECO:0007669"/>
    <property type="project" value="UniProtKB-SubCell"/>
</dbReference>
<evidence type="ECO:0000313" key="6">
    <source>
        <dbReference type="Proteomes" id="UP000231279"/>
    </source>
</evidence>
<dbReference type="AlphaFoldDB" id="A0A2G9G4S1"/>
<keyword evidence="2" id="KW-0539">Nucleus</keyword>
<dbReference type="PANTHER" id="PTHR33077:SF5">
    <property type="entry name" value="PROTEIN TIFY 9"/>
    <property type="match status" value="1"/>
</dbReference>
<dbReference type="GO" id="GO:0031347">
    <property type="term" value="P:regulation of defense response"/>
    <property type="evidence" value="ECO:0007669"/>
    <property type="project" value="UniProtKB-UniRule"/>
</dbReference>
<evidence type="ECO:0000313" key="5">
    <source>
        <dbReference type="EMBL" id="PIM99909.1"/>
    </source>
</evidence>
<proteinExistence type="inferred from homology"/>
<keyword evidence="6" id="KW-1185">Reference proteome</keyword>
<comment type="caution">
    <text evidence="5">The sequence shown here is derived from an EMBL/GenBank/DDBJ whole genome shotgun (WGS) entry which is preliminary data.</text>
</comment>
<feature type="compositionally biased region" description="Basic and acidic residues" evidence="3">
    <location>
        <begin position="1"/>
        <end position="17"/>
    </location>
</feature>
<reference evidence="6" key="1">
    <citation type="journal article" date="2018" name="Gigascience">
        <title>Genome assembly of the Pink Ipe (Handroanthus impetiginosus, Bignoniaceae), a highly valued, ecologically keystone Neotropical timber forest tree.</title>
        <authorList>
            <person name="Silva-Junior O.B."/>
            <person name="Grattapaglia D."/>
            <person name="Novaes E."/>
            <person name="Collevatti R.G."/>
        </authorList>
    </citation>
    <scope>NUCLEOTIDE SEQUENCE [LARGE SCALE GENOMIC DNA]</scope>
    <source>
        <strain evidence="6">cv. UFG-1</strain>
    </source>
</reference>
<dbReference type="STRING" id="429701.A0A2G9G4S1"/>
<name>A0A2G9G4S1_9LAMI</name>
<dbReference type="OrthoDB" id="1914366at2759"/>
<comment type="similarity">
    <text evidence="1 2">Belongs to the TIFY/JAZ family.</text>
</comment>
<feature type="domain" description="Tify" evidence="4">
    <location>
        <begin position="98"/>
        <end position="132"/>
    </location>
</feature>
<organism evidence="5 6">
    <name type="scientific">Handroanthus impetiginosus</name>
    <dbReference type="NCBI Taxonomy" id="429701"/>
    <lineage>
        <taxon>Eukaryota</taxon>
        <taxon>Viridiplantae</taxon>
        <taxon>Streptophyta</taxon>
        <taxon>Embryophyta</taxon>
        <taxon>Tracheophyta</taxon>
        <taxon>Spermatophyta</taxon>
        <taxon>Magnoliopsida</taxon>
        <taxon>eudicotyledons</taxon>
        <taxon>Gunneridae</taxon>
        <taxon>Pentapetalae</taxon>
        <taxon>asterids</taxon>
        <taxon>lamiids</taxon>
        <taxon>Lamiales</taxon>
        <taxon>Bignoniaceae</taxon>
        <taxon>Crescentiina</taxon>
        <taxon>Tabebuia alliance</taxon>
        <taxon>Handroanthus</taxon>
    </lineage>
</organism>
<comment type="function">
    <text evidence="2">Repressor of jasmonate responses.</text>
</comment>
<dbReference type="GO" id="GO:2000022">
    <property type="term" value="P:regulation of jasmonic acid mediated signaling pathway"/>
    <property type="evidence" value="ECO:0007669"/>
    <property type="project" value="UniProtKB-UniRule"/>
</dbReference>
<dbReference type="SMART" id="SM00979">
    <property type="entry name" value="TIFY"/>
    <property type="match status" value="1"/>
</dbReference>
<evidence type="ECO:0000256" key="2">
    <source>
        <dbReference type="RuleBase" id="RU369065"/>
    </source>
</evidence>
<evidence type="ECO:0000256" key="1">
    <source>
        <dbReference type="ARBA" id="ARBA00008614"/>
    </source>
</evidence>
<dbReference type="PROSITE" id="PS51320">
    <property type="entry name" value="TIFY"/>
    <property type="match status" value="1"/>
</dbReference>
<feature type="region of interest" description="Disordered" evidence="3">
    <location>
        <begin position="1"/>
        <end position="28"/>
    </location>
</feature>
<evidence type="ECO:0000256" key="3">
    <source>
        <dbReference type="SAM" id="MobiDB-lite"/>
    </source>
</evidence>
<dbReference type="EMBL" id="NKXS01007286">
    <property type="protein sequence ID" value="PIM99909.1"/>
    <property type="molecule type" value="Genomic_DNA"/>
</dbReference>
<feature type="region of interest" description="Disordered" evidence="3">
    <location>
        <begin position="57"/>
        <end position="80"/>
    </location>
</feature>
<protein>
    <recommendedName>
        <fullName evidence="2">Protein TIFY</fullName>
    </recommendedName>
    <alternativeName>
        <fullName evidence="2">Jasmonate ZIM domain-containing protein</fullName>
    </alternativeName>
</protein>
<dbReference type="GO" id="GO:0009611">
    <property type="term" value="P:response to wounding"/>
    <property type="evidence" value="ECO:0007669"/>
    <property type="project" value="UniProtKB-UniRule"/>
</dbReference>
<keyword evidence="2" id="KW-1184">Jasmonic acid signaling pathway</keyword>
<feature type="region of interest" description="Disordered" evidence="3">
    <location>
        <begin position="136"/>
        <end position="157"/>
    </location>
</feature>
<comment type="domain">
    <text evidence="2">The jas domain is required for interaction with COI1.</text>
</comment>
<sequence>MARSAIEHDFFSKKKESNGLPPAVKSHKIERRRSFRDIQGVISKMNPEVVKSVIENGSLGGNKRKPAVSSPKETQTNISPFPVCDPTLRLGCGHNGKNDEKNAPMTIFYNGIVAVFDVSPNQAQGILKVAEERLPESAELSESNPYNQENLLDGDFPMKRTKSLQVFLKKRKESRGRNSS</sequence>
<comment type="subcellular location">
    <subcellularLocation>
        <location evidence="2">Nucleus</location>
    </subcellularLocation>
</comment>
<dbReference type="InterPro" id="IPR010399">
    <property type="entry name" value="Tify_dom"/>
</dbReference>
<dbReference type="Proteomes" id="UP000231279">
    <property type="component" value="Unassembled WGS sequence"/>
</dbReference>
<evidence type="ECO:0000259" key="4">
    <source>
        <dbReference type="PROSITE" id="PS51320"/>
    </source>
</evidence>
<dbReference type="InterPro" id="IPR040390">
    <property type="entry name" value="TIFY/JAZ"/>
</dbReference>